<protein>
    <submittedName>
        <fullName evidence="1">Winged helix-turn-helix domain-containing protein</fullName>
    </submittedName>
</protein>
<dbReference type="InterPro" id="IPR036388">
    <property type="entry name" value="WH-like_DNA-bd_sf"/>
</dbReference>
<dbReference type="EMBL" id="JBHSDJ010000105">
    <property type="protein sequence ID" value="MFC4247890.1"/>
    <property type="molecule type" value="Genomic_DNA"/>
</dbReference>
<dbReference type="RefSeq" id="WP_246975407.1">
    <property type="nucleotide sequence ID" value="NZ_CP095398.1"/>
</dbReference>
<dbReference type="SUPFAM" id="SSF46785">
    <property type="entry name" value="Winged helix' DNA-binding domain"/>
    <property type="match status" value="1"/>
</dbReference>
<dbReference type="Gene3D" id="1.10.10.10">
    <property type="entry name" value="Winged helix-like DNA-binding domain superfamily/Winged helix DNA-binding domain"/>
    <property type="match status" value="1"/>
</dbReference>
<evidence type="ECO:0000313" key="1">
    <source>
        <dbReference type="EMBL" id="MFC4247890.1"/>
    </source>
</evidence>
<evidence type="ECO:0000313" key="2">
    <source>
        <dbReference type="Proteomes" id="UP001595821"/>
    </source>
</evidence>
<proteinExistence type="predicted"/>
<dbReference type="AlphaFoldDB" id="A0ABD5P1E6"/>
<dbReference type="Proteomes" id="UP001595821">
    <property type="component" value="Unassembled WGS sequence"/>
</dbReference>
<organism evidence="1 2">
    <name type="scientific">Natribaculum luteum</name>
    <dbReference type="NCBI Taxonomy" id="1586232"/>
    <lineage>
        <taxon>Archaea</taxon>
        <taxon>Methanobacteriati</taxon>
        <taxon>Methanobacteriota</taxon>
        <taxon>Stenosarchaea group</taxon>
        <taxon>Halobacteria</taxon>
        <taxon>Halobacteriales</taxon>
        <taxon>Natrialbaceae</taxon>
        <taxon>Natribaculum</taxon>
    </lineage>
</organism>
<dbReference type="InterPro" id="IPR036390">
    <property type="entry name" value="WH_DNA-bd_sf"/>
</dbReference>
<name>A0ABD5P1E6_9EURY</name>
<reference evidence="1 2" key="1">
    <citation type="journal article" date="2014" name="Int. J. Syst. Evol. Microbiol.">
        <title>Complete genome sequence of Corynebacterium casei LMG S-19264T (=DSM 44701T), isolated from a smear-ripened cheese.</title>
        <authorList>
            <consortium name="US DOE Joint Genome Institute (JGI-PGF)"/>
            <person name="Walter F."/>
            <person name="Albersmeier A."/>
            <person name="Kalinowski J."/>
            <person name="Ruckert C."/>
        </authorList>
    </citation>
    <scope>NUCLEOTIDE SEQUENCE [LARGE SCALE GENOMIC DNA]</scope>
    <source>
        <strain evidence="1 2">IBRC-M 10912</strain>
    </source>
</reference>
<gene>
    <name evidence="1" type="ORF">ACFOZ7_13195</name>
</gene>
<sequence>MSSTVDTGNTMRQPADWMVPSDDRILELLREEGNLTPQAVEDFGGPVAGHASDRLPMLAKYGLVTKISRGLYRITDEGEAYLDEELDASELESIEDTKG</sequence>
<dbReference type="GeneID" id="71856329"/>
<accession>A0ABD5P1E6</accession>
<comment type="caution">
    <text evidence="1">The sequence shown here is derived from an EMBL/GenBank/DDBJ whole genome shotgun (WGS) entry which is preliminary data.</text>
</comment>